<comment type="caution">
    <text evidence="1">The sequence shown here is derived from an EMBL/GenBank/DDBJ whole genome shotgun (WGS) entry which is preliminary data.</text>
</comment>
<reference evidence="1 2" key="1">
    <citation type="submission" date="2015-01" db="EMBL/GenBank/DDBJ databases">
        <title>Evolution of Trichinella species and genotypes.</title>
        <authorList>
            <person name="Korhonen P.K."/>
            <person name="Edoardo P."/>
            <person name="Giuseppe L.R."/>
            <person name="Gasser R.B."/>
        </authorList>
    </citation>
    <scope>NUCLEOTIDE SEQUENCE [LARGE SCALE GENOMIC DNA]</scope>
    <source>
        <strain evidence="1">ISS141</strain>
    </source>
</reference>
<proteinExistence type="predicted"/>
<dbReference type="Proteomes" id="UP000054815">
    <property type="component" value="Unassembled WGS sequence"/>
</dbReference>
<accession>A0A0V0Y304</accession>
<sequence length="161" mass="18225">MDRVKTLIILNTQPEVATRNWYFPTMGSKSDVSDMIRSGSVRSTCPKSKGRVCTLPCPREGSFTLQDGAHFWSLQSPPALNISSPTPGMFAISQNSFMPDFICFSFNSRIQQQLNATINSENVLRSYHLPRMSNEQVNHYRMIRHLYGGRYLHNAASETGF</sequence>
<name>A0A0V0Y304_TRIPS</name>
<organism evidence="1 2">
    <name type="scientific">Trichinella pseudospiralis</name>
    <name type="common">Parasitic roundworm</name>
    <dbReference type="NCBI Taxonomy" id="6337"/>
    <lineage>
        <taxon>Eukaryota</taxon>
        <taxon>Metazoa</taxon>
        <taxon>Ecdysozoa</taxon>
        <taxon>Nematoda</taxon>
        <taxon>Enoplea</taxon>
        <taxon>Dorylaimia</taxon>
        <taxon>Trichinellida</taxon>
        <taxon>Trichinellidae</taxon>
        <taxon>Trichinella</taxon>
    </lineage>
</organism>
<dbReference type="AlphaFoldDB" id="A0A0V0Y304"/>
<protein>
    <submittedName>
        <fullName evidence="1">Uncharacterized protein</fullName>
    </submittedName>
</protein>
<gene>
    <name evidence="1" type="ORF">T4E_8739</name>
</gene>
<dbReference type="STRING" id="6337.A0A0V0Y304"/>
<dbReference type="EMBL" id="JYDU01000070">
    <property type="protein sequence ID" value="KRX94523.1"/>
    <property type="molecule type" value="Genomic_DNA"/>
</dbReference>
<evidence type="ECO:0000313" key="2">
    <source>
        <dbReference type="Proteomes" id="UP000054815"/>
    </source>
</evidence>
<evidence type="ECO:0000313" key="1">
    <source>
        <dbReference type="EMBL" id="KRX94523.1"/>
    </source>
</evidence>